<evidence type="ECO:0000259" key="1">
    <source>
        <dbReference type="Pfam" id="PF01909"/>
    </source>
</evidence>
<keyword evidence="3" id="KW-1185">Reference proteome</keyword>
<dbReference type="InterPro" id="IPR036390">
    <property type="entry name" value="WH_DNA-bd_sf"/>
</dbReference>
<organism evidence="2 3">
    <name type="scientific">Kribbella yunnanensis</name>
    <dbReference type="NCBI Taxonomy" id="190194"/>
    <lineage>
        <taxon>Bacteria</taxon>
        <taxon>Bacillati</taxon>
        <taxon>Actinomycetota</taxon>
        <taxon>Actinomycetes</taxon>
        <taxon>Propionibacteriales</taxon>
        <taxon>Kribbellaceae</taxon>
        <taxon>Kribbella</taxon>
    </lineage>
</organism>
<evidence type="ECO:0000313" key="2">
    <source>
        <dbReference type="EMBL" id="GAA1676011.1"/>
    </source>
</evidence>
<proteinExistence type="predicted"/>
<dbReference type="SUPFAM" id="SSF81301">
    <property type="entry name" value="Nucleotidyltransferase"/>
    <property type="match status" value="1"/>
</dbReference>
<gene>
    <name evidence="2" type="ORF">GCM10009745_19060</name>
</gene>
<evidence type="ECO:0000313" key="3">
    <source>
        <dbReference type="Proteomes" id="UP001500280"/>
    </source>
</evidence>
<sequence>MDMSNPVSTVLTSLEGAVLQVLARTTAPLTGSKVHQLAAVGSETGTRKVLRRLATTGLVSATEVGAAVQYTLNRDHLAAHAVMELVSLRQRLFDSISAAIETWQVKPDHASVFGSAARGDGDVDSDIDLLIIHGFGEDPTQERLDQVDDLADQVYRWSGNHLQAYTLDRPGFLQHIRADEPIVKDWRRDAVTVYGADFRTFMNALVRDEAGQ</sequence>
<dbReference type="InterPro" id="IPR002934">
    <property type="entry name" value="Polymerase_NTP_transf_dom"/>
</dbReference>
<dbReference type="Pfam" id="PF01909">
    <property type="entry name" value="NTP_transf_2"/>
    <property type="match status" value="1"/>
</dbReference>
<dbReference type="CDD" id="cd05403">
    <property type="entry name" value="NT_KNTase_like"/>
    <property type="match status" value="1"/>
</dbReference>
<name>A0ABP4SR85_9ACTN</name>
<feature type="domain" description="Polymerase nucleotidyl transferase" evidence="1">
    <location>
        <begin position="110"/>
        <end position="150"/>
    </location>
</feature>
<dbReference type="Proteomes" id="UP001500280">
    <property type="component" value="Unassembled WGS sequence"/>
</dbReference>
<dbReference type="Gene3D" id="3.30.460.10">
    <property type="entry name" value="Beta Polymerase, domain 2"/>
    <property type="match status" value="1"/>
</dbReference>
<comment type="caution">
    <text evidence="2">The sequence shown here is derived from an EMBL/GenBank/DDBJ whole genome shotgun (WGS) entry which is preliminary data.</text>
</comment>
<accession>A0ABP4SR85</accession>
<protein>
    <recommendedName>
        <fullName evidence="1">Polymerase nucleotidyl transferase domain-containing protein</fullName>
    </recommendedName>
</protein>
<dbReference type="EMBL" id="BAAANF010000005">
    <property type="protein sequence ID" value="GAA1676011.1"/>
    <property type="molecule type" value="Genomic_DNA"/>
</dbReference>
<dbReference type="InterPro" id="IPR043519">
    <property type="entry name" value="NT_sf"/>
</dbReference>
<reference evidence="3" key="1">
    <citation type="journal article" date="2019" name="Int. J. Syst. Evol. Microbiol.">
        <title>The Global Catalogue of Microorganisms (GCM) 10K type strain sequencing project: providing services to taxonomists for standard genome sequencing and annotation.</title>
        <authorList>
            <consortium name="The Broad Institute Genomics Platform"/>
            <consortium name="The Broad Institute Genome Sequencing Center for Infectious Disease"/>
            <person name="Wu L."/>
            <person name="Ma J."/>
        </authorList>
    </citation>
    <scope>NUCLEOTIDE SEQUENCE [LARGE SCALE GENOMIC DNA]</scope>
    <source>
        <strain evidence="3">JCM 14307</strain>
    </source>
</reference>
<dbReference type="SUPFAM" id="SSF46785">
    <property type="entry name" value="Winged helix' DNA-binding domain"/>
    <property type="match status" value="1"/>
</dbReference>